<reference evidence="2 3" key="1">
    <citation type="submission" date="2019-09" db="EMBL/GenBank/DDBJ databases">
        <authorList>
            <person name="Kevbrin V."/>
            <person name="Grouzdev D.S."/>
        </authorList>
    </citation>
    <scope>NUCLEOTIDE SEQUENCE [LARGE SCALE GENOMIC DNA]</scope>
    <source>
        <strain evidence="2 3">G-192</strain>
    </source>
</reference>
<organism evidence="2 3">
    <name type="scientific">Alkalicaulis satelles</name>
    <dbReference type="NCBI Taxonomy" id="2609175"/>
    <lineage>
        <taxon>Bacteria</taxon>
        <taxon>Pseudomonadati</taxon>
        <taxon>Pseudomonadota</taxon>
        <taxon>Alphaproteobacteria</taxon>
        <taxon>Maricaulales</taxon>
        <taxon>Maricaulaceae</taxon>
        <taxon>Alkalicaulis</taxon>
    </lineage>
</organism>
<proteinExistence type="predicted"/>
<dbReference type="GO" id="GO:0005524">
    <property type="term" value="F:ATP binding"/>
    <property type="evidence" value="ECO:0007669"/>
    <property type="project" value="UniProtKB-KW"/>
</dbReference>
<evidence type="ECO:0000313" key="2">
    <source>
        <dbReference type="EMBL" id="KAA5805344.1"/>
    </source>
</evidence>
<dbReference type="Gene3D" id="3.40.50.300">
    <property type="entry name" value="P-loop containing nucleotide triphosphate hydrolases"/>
    <property type="match status" value="1"/>
</dbReference>
<dbReference type="EMBL" id="VWOJ01000001">
    <property type="protein sequence ID" value="KAA5805344.1"/>
    <property type="molecule type" value="Genomic_DNA"/>
</dbReference>
<dbReference type="InterPro" id="IPR007111">
    <property type="entry name" value="NACHT_NTPase"/>
</dbReference>
<dbReference type="CDD" id="cd00009">
    <property type="entry name" value="AAA"/>
    <property type="match status" value="1"/>
</dbReference>
<dbReference type="Proteomes" id="UP000325122">
    <property type="component" value="Unassembled WGS sequence"/>
</dbReference>
<protein>
    <submittedName>
        <fullName evidence="2">ATP-binding protein</fullName>
    </submittedName>
</protein>
<evidence type="ECO:0000313" key="3">
    <source>
        <dbReference type="Proteomes" id="UP000325122"/>
    </source>
</evidence>
<dbReference type="Pfam" id="PF05729">
    <property type="entry name" value="NACHT"/>
    <property type="match status" value="1"/>
</dbReference>
<keyword evidence="3" id="KW-1185">Reference proteome</keyword>
<sequence>MEVRNLRSPEVTGGAGFSFEAQVGAIYLSSLLQGSAAPGLSDGQVCRVAFQQASLGEPLDDIIVDAILPDDSRRRLSLQAKTSLTISASKTNSDFRDIIKNCWKTLKGGSFRIGYDRYGAVVAHISDSKHRALTTICEQARNCASSKEFLLAPGGKSRWSGKQDEVFKSVQTLLSELPDVLPTEHEIYEFFQHLVLLKLDVLAEPAPHRASAIAQLQLCVQQRTHNDASNLYSKLVEIADGAKNLAGSLDRKTLLTRLGGSFRLKFNTSASLAVSKLDEFARRSIEDIRTTIDGFHVDRSAYIANIQNTIERNRFIYIRGLPGSGKSAVLRGLAEIARQNGPILFFHSSRVVGSSWDEFANALSLGGAALHEILAELECCGSRTLFIDGLDRLDASGRNVILDVLNTALNDSDFSDWKLVATSRDEGVEPLRNWLPDRLLQDGAAICEVRPLDEDEARQLVEHNPALSPFLFGNDSFVEIGRRPFFAAVLSQQFSTGDVANLSGEVDLVDAWWGGGGYAAAQADRLSRNRALLEIAQLSEGKVGLPVRIRELSNGATGVLYDLIADGILQEVRTGLTIRFTHDIFHEWTIFKVLEDVGDDWLELLKKYGEPPALGRVVGLLSQRSFFSEGEWAGQLHSLSCDVSVRSQWLRAWLLAPISAPAFMQKFDVYAKVAEAEEFRWLKKILLWFQAERSAPNRNILENIKPADGIDAGKIIRLADYFAWPNEMRTWRRVMSWVVARASEWPPEVVAATVALIQVWQNAFGQLPNDVSTKLLRLCLTWLHSVEEDRHPRDFHNRTTNWAVLSSSQLKNLEKELRRLVVGAHASAEVSAQYISELMESERHGAVAAQEVIGQSTHLAKQSPKLLVDYILKITLTDLPEEQLRKWEEREAREREARAKAMERIKKIPPEERSFSDRMTAGSPIGIGPDFGMFEELRLCLRDDLRCFYPPSPLREPFHSLLSDSPAEGLRLVQSLCNHAIECWKQLKRLNFRSRCAPIPIELDFPWGKQKFWGGRTEYLWFRGMLGPQVLECALPALEEWAFDRVENGESIDDVIRAVLDGNECVAVLGIACSIAVSYQHVSPVTLPLVASQRLWHYDLHRLVQESPGVSPRLMGFALNRHETSHIKAIRESDERASRRVTIRETLLLFILGKDRELAEVASKSVQNFPNNLPFCFEEEKNNEVVVSELRETAEIWAELAKRENYRISSLPDDSEKFAIEVENPKNETPEAQERMAQFERSAAGLSLDNWVRKAYETGLEELAQDELRLKLSEAKAAFSNDLFGERTYDKGFNQSGVAGVAAIAIERQDLITKADLKWARHITKFAARIREPRHEPFIEQAKLFSHPALYAARALAAEIITDPKDKRSQRELLALVAHPLNDLANEALRSAFKCFSSNPRFAWAALDLALRLTVHERDIGQGYDRLILPTLQERKRLIVSTLKLASKQIVWPLPRPPEAWARTAQLDDDGNPVLRESTTLLRWDRLTRVATALPVEAFLSDEACRFEILNLMRSWFDWMLSREEGAKRKSRRRDHDKPTADLSEFRDALADCLRRAYDVLSIDEARAHTLDDLLGLNDELFTDLVAPMVRSWVAGGVADADHVDKKTIEYLSLCLDRLLQRADLDQARSWARGDVSGFEMPYLIKDYLFVSVLDAPAAARFANGDWQDVELITPFAEKLIKRAGWMPFVAAQFILMSERARDHLSTGWFADRVLEILCFDKIDLLSFQEHMIPARIATLVQYFADRSPTLPLSEAGKLLRILDTLVDLGDRRSATLQLSPAFRNITLN</sequence>
<keyword evidence="2" id="KW-0067">ATP-binding</keyword>
<dbReference type="InterPro" id="IPR027417">
    <property type="entry name" value="P-loop_NTPase"/>
</dbReference>
<dbReference type="SUPFAM" id="SSF52540">
    <property type="entry name" value="P-loop containing nucleoside triphosphate hydrolases"/>
    <property type="match status" value="1"/>
</dbReference>
<name>A0A5M6ZP42_9PROT</name>
<comment type="caution">
    <text evidence="2">The sequence shown here is derived from an EMBL/GenBank/DDBJ whole genome shotgun (WGS) entry which is preliminary data.</text>
</comment>
<feature type="domain" description="NACHT" evidence="1">
    <location>
        <begin position="315"/>
        <end position="463"/>
    </location>
</feature>
<gene>
    <name evidence="2" type="ORF">F1654_05025</name>
</gene>
<evidence type="ECO:0000259" key="1">
    <source>
        <dbReference type="Pfam" id="PF05729"/>
    </source>
</evidence>
<keyword evidence="2" id="KW-0547">Nucleotide-binding</keyword>
<accession>A0A5M6ZP42</accession>